<evidence type="ECO:0000313" key="4">
    <source>
        <dbReference type="EMBL" id="TDG79270.1"/>
    </source>
</evidence>
<gene>
    <name evidence="4" type="ORF">C5L32_001501</name>
</gene>
<dbReference type="Gene3D" id="3.10.129.10">
    <property type="entry name" value="Hotdog Thioesterase"/>
    <property type="match status" value="1"/>
</dbReference>
<evidence type="ECO:0000256" key="1">
    <source>
        <dbReference type="ARBA" id="ARBA00022801"/>
    </source>
</evidence>
<accession>A0A4R5NQV9</accession>
<evidence type="ECO:0000313" key="5">
    <source>
        <dbReference type="Proteomes" id="UP000295181"/>
    </source>
</evidence>
<dbReference type="AlphaFoldDB" id="A0A4R5NQV9"/>
<name>A0A4R5NQV9_LENBU</name>
<dbReference type="InterPro" id="IPR033120">
    <property type="entry name" value="HOTDOG_ACOT"/>
</dbReference>
<dbReference type="GO" id="GO:0005829">
    <property type="term" value="C:cytosol"/>
    <property type="evidence" value="ECO:0007669"/>
    <property type="project" value="TreeGrafter"/>
</dbReference>
<dbReference type="GO" id="GO:0052816">
    <property type="term" value="F:long-chain fatty acyl-CoA hydrolase activity"/>
    <property type="evidence" value="ECO:0007669"/>
    <property type="project" value="TreeGrafter"/>
</dbReference>
<dbReference type="PANTHER" id="PTHR11049">
    <property type="entry name" value="ACYL COENZYME A THIOESTER HYDROLASE"/>
    <property type="match status" value="1"/>
</dbReference>
<dbReference type="GO" id="GO:0009062">
    <property type="term" value="P:fatty acid catabolic process"/>
    <property type="evidence" value="ECO:0007669"/>
    <property type="project" value="TreeGrafter"/>
</dbReference>
<organism evidence="4 5">
    <name type="scientific">Lentilactobacillus buchneri DSM 20057</name>
    <dbReference type="NCBI Taxonomy" id="1423728"/>
    <lineage>
        <taxon>Bacteria</taxon>
        <taxon>Bacillati</taxon>
        <taxon>Bacillota</taxon>
        <taxon>Bacilli</taxon>
        <taxon>Lactobacillales</taxon>
        <taxon>Lactobacillaceae</taxon>
        <taxon>Lentilactobacillus</taxon>
    </lineage>
</organism>
<dbReference type="SUPFAM" id="SSF54637">
    <property type="entry name" value="Thioesterase/thiol ester dehydrase-isomerase"/>
    <property type="match status" value="1"/>
</dbReference>
<evidence type="ECO:0000256" key="2">
    <source>
        <dbReference type="PROSITE-ProRule" id="PRU01106"/>
    </source>
</evidence>
<sequence length="179" mass="20001">MIENPLNLEAIIIETIKCSDTRAIHESYVFPAQLNNNRIQFGGETLRILDANAGLAGVKFLPGNLSFVTAGYDHVQFLSPARPNEILTCISYVTGSSKRAVEVFTKFLTTDTKTKDVQVAFMAFCTLIVTNEISEIHFPKLVGESAEEKYLLATYDDRLKERHAELADNKTIISHLSFE</sequence>
<evidence type="ECO:0000259" key="3">
    <source>
        <dbReference type="PROSITE" id="PS51770"/>
    </source>
</evidence>
<dbReference type="InterPro" id="IPR029069">
    <property type="entry name" value="HotDog_dom_sf"/>
</dbReference>
<dbReference type="GO" id="GO:0006637">
    <property type="term" value="P:acyl-CoA metabolic process"/>
    <property type="evidence" value="ECO:0007669"/>
    <property type="project" value="TreeGrafter"/>
</dbReference>
<dbReference type="EMBL" id="PUFP01000029">
    <property type="protein sequence ID" value="TDG79270.1"/>
    <property type="molecule type" value="Genomic_DNA"/>
</dbReference>
<protein>
    <recommendedName>
        <fullName evidence="3">HotDog ACOT-type domain-containing protein</fullName>
    </recommendedName>
</protein>
<proteinExistence type="predicted"/>
<dbReference type="PROSITE" id="PS51770">
    <property type="entry name" value="HOTDOG_ACOT"/>
    <property type="match status" value="1"/>
</dbReference>
<dbReference type="Proteomes" id="UP000295181">
    <property type="component" value="Unassembled WGS sequence"/>
</dbReference>
<dbReference type="PANTHER" id="PTHR11049:SF24">
    <property type="entry name" value="CYTOSOLIC ACYL COENZYME A THIOESTER HYDROLASE"/>
    <property type="match status" value="1"/>
</dbReference>
<comment type="caution">
    <text evidence="4">The sequence shown here is derived from an EMBL/GenBank/DDBJ whole genome shotgun (WGS) entry which is preliminary data.</text>
</comment>
<reference evidence="4 5" key="1">
    <citation type="journal article" date="2019" name="Appl. Microbiol. Biotechnol.">
        <title>Uncovering carbohydrate metabolism through a genotype-phenotype association study of 56 lactic acid bacteria genomes.</title>
        <authorList>
            <person name="Buron-Moles G."/>
            <person name="Chailyan A."/>
            <person name="Dolejs I."/>
            <person name="Forster J."/>
            <person name="Miks M.H."/>
        </authorList>
    </citation>
    <scope>NUCLEOTIDE SEQUENCE [LARGE SCALE GENOMIC DNA]</scope>
    <source>
        <strain evidence="4 5">ATCC 4005</strain>
    </source>
</reference>
<keyword evidence="1 2" id="KW-0378">Hydrolase</keyword>
<dbReference type="InterPro" id="IPR040170">
    <property type="entry name" value="Cytosol_ACT"/>
</dbReference>
<feature type="domain" description="HotDog ACOT-type" evidence="3">
    <location>
        <begin position="19"/>
        <end position="133"/>
    </location>
</feature>